<evidence type="ECO:0000313" key="2">
    <source>
        <dbReference type="EMBL" id="TSJ77244.1"/>
    </source>
</evidence>
<organism evidence="2 3">
    <name type="scientific">Rariglobus hedericola</name>
    <dbReference type="NCBI Taxonomy" id="2597822"/>
    <lineage>
        <taxon>Bacteria</taxon>
        <taxon>Pseudomonadati</taxon>
        <taxon>Verrucomicrobiota</taxon>
        <taxon>Opitutia</taxon>
        <taxon>Opitutales</taxon>
        <taxon>Opitutaceae</taxon>
        <taxon>Rariglobus</taxon>
    </lineage>
</organism>
<feature type="chain" id="PRO_5021944915" evidence="1">
    <location>
        <begin position="22"/>
        <end position="111"/>
    </location>
</feature>
<reference evidence="2 3" key="1">
    <citation type="submission" date="2019-07" db="EMBL/GenBank/DDBJ databases">
        <title>Description of 53C-WASEF.</title>
        <authorList>
            <person name="Pitt A."/>
            <person name="Hahn M.W."/>
        </authorList>
    </citation>
    <scope>NUCLEOTIDE SEQUENCE [LARGE SCALE GENOMIC DNA]</scope>
    <source>
        <strain evidence="2 3">53C-WASEF</strain>
    </source>
</reference>
<evidence type="ECO:0000256" key="1">
    <source>
        <dbReference type="SAM" id="SignalP"/>
    </source>
</evidence>
<evidence type="ECO:0000313" key="3">
    <source>
        <dbReference type="Proteomes" id="UP000315648"/>
    </source>
</evidence>
<accession>A0A556QKS5</accession>
<keyword evidence="1" id="KW-0732">Signal</keyword>
<dbReference type="RefSeq" id="WP_144353647.1">
    <property type="nucleotide sequence ID" value="NZ_CBCRVV010000013.1"/>
</dbReference>
<proteinExistence type="predicted"/>
<dbReference type="EMBL" id="VMBG01000002">
    <property type="protein sequence ID" value="TSJ77244.1"/>
    <property type="molecule type" value="Genomic_DNA"/>
</dbReference>
<sequence length="111" mass="11462">MIRLVTTLALFAVVSTTGLHAAELVASRSVEAAPVVAVQATRVADVVLLGAGFEAGLRQGMVFSVVRDGIEVAEIVLVDLRPRASASLILQLAPGQSIRAGDTATVKTLKV</sequence>
<protein>
    <submittedName>
        <fullName evidence="2">Uncharacterized protein</fullName>
    </submittedName>
</protein>
<dbReference type="Proteomes" id="UP000315648">
    <property type="component" value="Unassembled WGS sequence"/>
</dbReference>
<comment type="caution">
    <text evidence="2">The sequence shown here is derived from an EMBL/GenBank/DDBJ whole genome shotgun (WGS) entry which is preliminary data.</text>
</comment>
<feature type="signal peptide" evidence="1">
    <location>
        <begin position="1"/>
        <end position="21"/>
    </location>
</feature>
<name>A0A556QKS5_9BACT</name>
<gene>
    <name evidence="2" type="ORF">FPL22_14200</name>
</gene>
<dbReference type="OrthoDB" id="196465at2"/>
<dbReference type="AlphaFoldDB" id="A0A556QKS5"/>
<keyword evidence="3" id="KW-1185">Reference proteome</keyword>